<comment type="caution">
    <text evidence="2">The sequence shown here is derived from an EMBL/GenBank/DDBJ whole genome shotgun (WGS) entry which is preliminary data.</text>
</comment>
<evidence type="ECO:0000313" key="3">
    <source>
        <dbReference type="Proteomes" id="UP000557772"/>
    </source>
</evidence>
<accession>A0A849AMM3</accession>
<dbReference type="AlphaFoldDB" id="A0A849AMM3"/>
<organism evidence="2 3">
    <name type="scientific">Flexivirga aerilata</name>
    <dbReference type="NCBI Taxonomy" id="1656889"/>
    <lineage>
        <taxon>Bacteria</taxon>
        <taxon>Bacillati</taxon>
        <taxon>Actinomycetota</taxon>
        <taxon>Actinomycetes</taxon>
        <taxon>Micrococcales</taxon>
        <taxon>Dermacoccaceae</taxon>
        <taxon>Flexivirga</taxon>
    </lineage>
</organism>
<gene>
    <name evidence="2" type="ORF">HJ588_02070</name>
</gene>
<feature type="region of interest" description="Disordered" evidence="1">
    <location>
        <begin position="222"/>
        <end position="241"/>
    </location>
</feature>
<name>A0A849AMM3_9MICO</name>
<protein>
    <submittedName>
        <fullName evidence="2">Uncharacterized protein</fullName>
    </submittedName>
</protein>
<reference evidence="2 3" key="1">
    <citation type="submission" date="2020-05" db="EMBL/GenBank/DDBJ databases">
        <title>Flexivirga sp. ID2601S isolated from air conditioner.</title>
        <authorList>
            <person name="Kim D.H."/>
        </authorList>
    </citation>
    <scope>NUCLEOTIDE SEQUENCE [LARGE SCALE GENOMIC DNA]</scope>
    <source>
        <strain evidence="2 3">ID2601S</strain>
    </source>
</reference>
<dbReference type="EMBL" id="JABENB010000001">
    <property type="protein sequence ID" value="NNG38062.1"/>
    <property type="molecule type" value="Genomic_DNA"/>
</dbReference>
<dbReference type="RefSeq" id="WP_171151486.1">
    <property type="nucleotide sequence ID" value="NZ_JABENB010000001.1"/>
</dbReference>
<evidence type="ECO:0000256" key="1">
    <source>
        <dbReference type="SAM" id="MobiDB-lite"/>
    </source>
</evidence>
<feature type="region of interest" description="Disordered" evidence="1">
    <location>
        <begin position="250"/>
        <end position="271"/>
    </location>
</feature>
<keyword evidence="3" id="KW-1185">Reference proteome</keyword>
<proteinExistence type="predicted"/>
<evidence type="ECO:0000313" key="2">
    <source>
        <dbReference type="EMBL" id="NNG38062.1"/>
    </source>
</evidence>
<dbReference type="Proteomes" id="UP000557772">
    <property type="component" value="Unassembled WGS sequence"/>
</dbReference>
<sequence length="282" mass="30491">MTREIEIRLIGHESADGELLAADALGIIGSFKDLAYRLTRSAAKRDGLGRTDAVLERLATVRVGLRKGSTQVVFVVGDQNAILDPLEPQVDAMFWSIIEGVGTNERPPEVSDSVADAVDRLVVALGKAAPKAEVAVPGYPRRMLDTHLLDRRPWQRQNGEEAGEMSVHGVLEMVDLHSRRFRLRDAAGNGIDLVEVEEPDEAARLVGTRVVATGVLAVGQGTQHHRMEGAHISPEPSVADSLGIQRSADLESLRRGAEAAPAPQPLDLSDDEIEDFLAEIRA</sequence>